<accession>A0A498Q2J1</accession>
<feature type="region of interest" description="Disordered" evidence="1">
    <location>
        <begin position="157"/>
        <end position="187"/>
    </location>
</feature>
<proteinExistence type="predicted"/>
<gene>
    <name evidence="2" type="ORF">LAUMK13_03010</name>
</gene>
<organism evidence="2 3">
    <name type="scientific">Mycobacterium innocens</name>
    <dbReference type="NCBI Taxonomy" id="2341083"/>
    <lineage>
        <taxon>Bacteria</taxon>
        <taxon>Bacillati</taxon>
        <taxon>Actinomycetota</taxon>
        <taxon>Actinomycetes</taxon>
        <taxon>Mycobacteriales</taxon>
        <taxon>Mycobacteriaceae</taxon>
        <taxon>Mycobacterium</taxon>
    </lineage>
</organism>
<keyword evidence="3" id="KW-1185">Reference proteome</keyword>
<sequence length="323" mass="35652">MVGQHQPVPIRRDAEQRHPKHRLIGAQIADRGAFGGAHPLDPFLTVGVLAVHLDIAPPGLRIGRDDLHRLVESLAETGHQVRMAGDHRLHRLAQPGRVQRAGHGESQLHRIHLVVTAARGAGMKEQPLLQRGQRQNIGDPVVALQLVDLWLAEPGRGDIRRRQPTPTGAHVRADAGQGLKPQPANPDDRRVIERRACPHPVGVQLRAGLGVHGDGVKFHGVRQRHRQRRGHAGHRHAFWGDSPRVASELARRPAEAPQIVEPDHRVRSAHLHIGVQIAQQPVAQGIGQRPKLLFGVLDQRPQPRIAGEHLRPGQPAYRQGHRV</sequence>
<protein>
    <submittedName>
        <fullName evidence="2">Uncharacterized protein</fullName>
    </submittedName>
</protein>
<reference evidence="2 3" key="1">
    <citation type="submission" date="2018-09" db="EMBL/GenBank/DDBJ databases">
        <authorList>
            <person name="Tagini F."/>
        </authorList>
    </citation>
    <scope>NUCLEOTIDE SEQUENCE [LARGE SCALE GENOMIC DNA]</scope>
    <source>
        <strain evidence="2 3">MK13</strain>
    </source>
</reference>
<evidence type="ECO:0000313" key="3">
    <source>
        <dbReference type="Proteomes" id="UP000267289"/>
    </source>
</evidence>
<evidence type="ECO:0000313" key="2">
    <source>
        <dbReference type="EMBL" id="VBA40348.1"/>
    </source>
</evidence>
<dbReference type="Proteomes" id="UP000267289">
    <property type="component" value="Unassembled WGS sequence"/>
</dbReference>
<dbReference type="EMBL" id="UPHQ01000152">
    <property type="protein sequence ID" value="VBA40348.1"/>
    <property type="molecule type" value="Genomic_DNA"/>
</dbReference>
<name>A0A498Q2J1_9MYCO</name>
<evidence type="ECO:0000256" key="1">
    <source>
        <dbReference type="SAM" id="MobiDB-lite"/>
    </source>
</evidence>
<dbReference type="AlphaFoldDB" id="A0A498Q2J1"/>